<organism evidence="2 3">
    <name type="scientific">Steinernema hermaphroditum</name>
    <dbReference type="NCBI Taxonomy" id="289476"/>
    <lineage>
        <taxon>Eukaryota</taxon>
        <taxon>Metazoa</taxon>
        <taxon>Ecdysozoa</taxon>
        <taxon>Nematoda</taxon>
        <taxon>Chromadorea</taxon>
        <taxon>Rhabditida</taxon>
        <taxon>Tylenchina</taxon>
        <taxon>Panagrolaimomorpha</taxon>
        <taxon>Strongyloidoidea</taxon>
        <taxon>Steinernematidae</taxon>
        <taxon>Steinernema</taxon>
    </lineage>
</organism>
<evidence type="ECO:0000313" key="3">
    <source>
        <dbReference type="Proteomes" id="UP001175271"/>
    </source>
</evidence>
<feature type="transmembrane region" description="Helical" evidence="1">
    <location>
        <begin position="217"/>
        <end position="236"/>
    </location>
</feature>
<feature type="transmembrane region" description="Helical" evidence="1">
    <location>
        <begin position="6"/>
        <end position="25"/>
    </location>
</feature>
<reference evidence="2" key="1">
    <citation type="submission" date="2023-06" db="EMBL/GenBank/DDBJ databases">
        <title>Genomic analysis of the entomopathogenic nematode Steinernema hermaphroditum.</title>
        <authorList>
            <person name="Schwarz E.M."/>
            <person name="Heppert J.K."/>
            <person name="Baniya A."/>
            <person name="Schwartz H.T."/>
            <person name="Tan C.-H."/>
            <person name="Antoshechkin I."/>
            <person name="Sternberg P.W."/>
            <person name="Goodrich-Blair H."/>
            <person name="Dillman A.R."/>
        </authorList>
    </citation>
    <scope>NUCLEOTIDE SEQUENCE</scope>
    <source>
        <strain evidence="2">PS9179</strain>
        <tissue evidence="2">Whole animal</tissue>
    </source>
</reference>
<feature type="transmembrane region" description="Helical" evidence="1">
    <location>
        <begin position="45"/>
        <end position="67"/>
    </location>
</feature>
<keyword evidence="1" id="KW-1133">Transmembrane helix</keyword>
<dbReference type="AlphaFoldDB" id="A0AA39I1B8"/>
<evidence type="ECO:0000256" key="1">
    <source>
        <dbReference type="SAM" id="Phobius"/>
    </source>
</evidence>
<sequence length="289" mass="32372">MIVSLQFIEYLCVLLPISLTVLHLFQIFHKKKLITICKESPPMGLLFISIICMVIADAVMANQWILVHLGLIKNVPENSLLLALPVLLRVALQLFFGIANLAIYAQRTYILLFPLKPLKRANKIIVFVELTVTLAAASVGVVPNVPRSFDFIPIPKDCLSANCSNLLPRRTYSATTTLVLSILILLVGGIFQYVFYKYRKSQPAFSEKTTLHRFARYTFYIRLFFEAVPYFTDLLLTNAFGLPIASRVGPYGLVACSLDYCASTFVYYNLVIKKTTPLLNVTSLGTSTS</sequence>
<name>A0AA39I1B8_9BILA</name>
<feature type="transmembrane region" description="Helical" evidence="1">
    <location>
        <begin position="174"/>
        <end position="196"/>
    </location>
</feature>
<proteinExistence type="predicted"/>
<dbReference type="Proteomes" id="UP001175271">
    <property type="component" value="Unassembled WGS sequence"/>
</dbReference>
<feature type="transmembrane region" description="Helical" evidence="1">
    <location>
        <begin position="79"/>
        <end position="103"/>
    </location>
</feature>
<feature type="transmembrane region" description="Helical" evidence="1">
    <location>
        <begin position="124"/>
        <end position="142"/>
    </location>
</feature>
<gene>
    <name evidence="2" type="ORF">QR680_011887</name>
</gene>
<keyword evidence="1" id="KW-0812">Transmembrane</keyword>
<evidence type="ECO:0000313" key="2">
    <source>
        <dbReference type="EMBL" id="KAK0415320.1"/>
    </source>
</evidence>
<protein>
    <submittedName>
        <fullName evidence="2">Uncharacterized protein</fullName>
    </submittedName>
</protein>
<accession>A0AA39I1B8</accession>
<comment type="caution">
    <text evidence="2">The sequence shown here is derived from an EMBL/GenBank/DDBJ whole genome shotgun (WGS) entry which is preliminary data.</text>
</comment>
<keyword evidence="1" id="KW-0472">Membrane</keyword>
<keyword evidence="3" id="KW-1185">Reference proteome</keyword>
<feature type="transmembrane region" description="Helical" evidence="1">
    <location>
        <begin position="248"/>
        <end position="270"/>
    </location>
</feature>
<dbReference type="EMBL" id="JAUCMV010000002">
    <property type="protein sequence ID" value="KAK0415320.1"/>
    <property type="molecule type" value="Genomic_DNA"/>
</dbReference>